<dbReference type="PANTHER" id="PTHR31689:SF0">
    <property type="entry name" value="DIAMINOPIMELATE EPIMERASE"/>
    <property type="match status" value="1"/>
</dbReference>
<evidence type="ECO:0000256" key="4">
    <source>
        <dbReference type="ARBA" id="ARBA00022605"/>
    </source>
</evidence>
<keyword evidence="11" id="KW-1185">Reference proteome</keyword>
<feature type="active site" description="Proton donor" evidence="8">
    <location>
        <position position="84"/>
    </location>
</feature>
<sequence length="282" mass="29887">MRLSMNTQATIDALPFMKMHGLGNDFVVIDQRGAPRIVSECIARALGDRQRGVGFDQLAIITDDDTADAALVFYNADGSLSSTCGNATRCVARHLMDLSGATSVLLRTERGVLRCADAGNGLTTVNMGAPLLGWDQVPLSEAMDTLELPIDGAPTATGMGNPHCTFFVDDVDAIDLASFGATHECHPLFPERTNVQIAHMIGEDHLRMRVWERGTGITLASGSSSCATAVAAARRGLTGRSVTIELDGGTLRIDWTAEGVLMTGPTAHVFDGVLTPAFLESL</sequence>
<dbReference type="InterPro" id="IPR001653">
    <property type="entry name" value="DAP_epimerase_DapF"/>
</dbReference>
<keyword evidence="4 8" id="KW-0028">Amino-acid biosynthesis</keyword>
<protein>
    <recommendedName>
        <fullName evidence="3 8">Diaminopimelate epimerase</fullName>
        <shortName evidence="8">DAP epimerase</shortName>
        <ecNumber evidence="3 8">5.1.1.7</ecNumber>
    </recommendedName>
    <alternativeName>
        <fullName evidence="8">PLP-independent amino acid racemase</fullName>
    </alternativeName>
</protein>
<feature type="binding site" evidence="8">
    <location>
        <position position="24"/>
    </location>
    <ligand>
        <name>substrate</name>
    </ligand>
</feature>
<dbReference type="UniPathway" id="UPA00034">
    <property type="reaction ID" value="UER00025"/>
</dbReference>
<reference evidence="10 11" key="1">
    <citation type="submission" date="2018-03" db="EMBL/GenBank/DDBJ databases">
        <title>Genomic Encyclopedia of Archaeal and Bacterial Type Strains, Phase II (KMG-II): from individual species to whole genera.</title>
        <authorList>
            <person name="Goeker M."/>
        </authorList>
    </citation>
    <scope>NUCLEOTIDE SEQUENCE [LARGE SCALE GENOMIC DNA]</scope>
    <source>
        <strain evidence="10 11">DSM 29328</strain>
    </source>
</reference>
<evidence type="ECO:0000256" key="7">
    <source>
        <dbReference type="ARBA" id="ARBA00051712"/>
    </source>
</evidence>
<evidence type="ECO:0000256" key="8">
    <source>
        <dbReference type="HAMAP-Rule" id="MF_00197"/>
    </source>
</evidence>
<dbReference type="AlphaFoldDB" id="A0A2T0RJ63"/>
<accession>A0A2T0RJ63</accession>
<feature type="binding site" evidence="8">
    <location>
        <begin position="212"/>
        <end position="213"/>
    </location>
    <ligand>
        <name>substrate</name>
    </ligand>
</feature>
<dbReference type="EMBL" id="PVTD01000010">
    <property type="protein sequence ID" value="PRY21236.1"/>
    <property type="molecule type" value="Genomic_DNA"/>
</dbReference>
<comment type="pathway">
    <text evidence="1 8">Amino-acid biosynthesis; L-lysine biosynthesis via DAP pathway; DL-2,6-diaminopimelate from LL-2,6-diaminopimelate: step 1/1.</text>
</comment>
<feature type="active site" evidence="9">
    <location>
        <position position="84"/>
    </location>
</feature>
<organism evidence="10 11">
    <name type="scientific">Aliiruegeria haliotis</name>
    <dbReference type="NCBI Taxonomy" id="1280846"/>
    <lineage>
        <taxon>Bacteria</taxon>
        <taxon>Pseudomonadati</taxon>
        <taxon>Pseudomonadota</taxon>
        <taxon>Alphaproteobacteria</taxon>
        <taxon>Rhodobacterales</taxon>
        <taxon>Roseobacteraceae</taxon>
        <taxon>Aliiruegeria</taxon>
    </lineage>
</organism>
<dbReference type="GO" id="GO:0009089">
    <property type="term" value="P:lysine biosynthetic process via diaminopimelate"/>
    <property type="evidence" value="ECO:0007669"/>
    <property type="project" value="UniProtKB-UniRule"/>
</dbReference>
<dbReference type="SUPFAM" id="SSF54506">
    <property type="entry name" value="Diaminopimelate epimerase-like"/>
    <property type="match status" value="2"/>
</dbReference>
<feature type="binding site" evidence="8">
    <location>
        <begin position="85"/>
        <end position="86"/>
    </location>
    <ligand>
        <name>substrate</name>
    </ligand>
</feature>
<evidence type="ECO:0000256" key="3">
    <source>
        <dbReference type="ARBA" id="ARBA00013080"/>
    </source>
</evidence>
<comment type="function">
    <text evidence="8">Catalyzes the stereoinversion of LL-2,6-diaminopimelate (L,L-DAP) to meso-diaminopimelate (meso-DAP), a precursor of L-lysine and an essential component of the bacterial peptidoglycan.</text>
</comment>
<comment type="subunit">
    <text evidence="8">Homodimer.</text>
</comment>
<evidence type="ECO:0000256" key="5">
    <source>
        <dbReference type="ARBA" id="ARBA00023154"/>
    </source>
</evidence>
<name>A0A2T0RJ63_9RHOB</name>
<evidence type="ECO:0000256" key="9">
    <source>
        <dbReference type="PROSITE-ProRule" id="PRU10125"/>
    </source>
</evidence>
<dbReference type="PANTHER" id="PTHR31689">
    <property type="entry name" value="DIAMINOPIMELATE EPIMERASE, CHLOROPLASTIC"/>
    <property type="match status" value="1"/>
</dbReference>
<dbReference type="InterPro" id="IPR018510">
    <property type="entry name" value="DAP_epimerase_AS"/>
</dbReference>
<feature type="site" description="Could be important to modulate the pK values of the two catalytic cysteine residues" evidence="8">
    <location>
        <position position="163"/>
    </location>
</feature>
<feature type="site" description="Could be important to modulate the pK values of the two catalytic cysteine residues" evidence="8">
    <location>
        <position position="212"/>
    </location>
</feature>
<evidence type="ECO:0000256" key="1">
    <source>
        <dbReference type="ARBA" id="ARBA00005196"/>
    </source>
</evidence>
<dbReference type="GO" id="GO:0005829">
    <property type="term" value="C:cytosol"/>
    <property type="evidence" value="ECO:0007669"/>
    <property type="project" value="TreeGrafter"/>
</dbReference>
<feature type="binding site" evidence="8">
    <location>
        <position position="75"/>
    </location>
    <ligand>
        <name>substrate</name>
    </ligand>
</feature>
<proteinExistence type="inferred from homology"/>
<comment type="caution">
    <text evidence="8">Lacks conserved residue(s) required for the propagation of feature annotation.</text>
</comment>
<evidence type="ECO:0000313" key="11">
    <source>
        <dbReference type="Proteomes" id="UP000239480"/>
    </source>
</evidence>
<dbReference type="Pfam" id="PF01678">
    <property type="entry name" value="DAP_epimerase"/>
    <property type="match status" value="2"/>
</dbReference>
<evidence type="ECO:0000256" key="2">
    <source>
        <dbReference type="ARBA" id="ARBA00010219"/>
    </source>
</evidence>
<dbReference type="GO" id="GO:0008837">
    <property type="term" value="F:diaminopimelate epimerase activity"/>
    <property type="evidence" value="ECO:0007669"/>
    <property type="project" value="UniProtKB-UniRule"/>
</dbReference>
<dbReference type="HAMAP" id="MF_00197">
    <property type="entry name" value="DAP_epimerase"/>
    <property type="match status" value="1"/>
</dbReference>
<comment type="caution">
    <text evidence="10">The sequence shown here is derived from an EMBL/GenBank/DDBJ whole genome shotgun (WGS) entry which is preliminary data.</text>
</comment>
<comment type="similarity">
    <text evidence="2 8">Belongs to the diaminopimelate epimerase family.</text>
</comment>
<feature type="binding site" evidence="8">
    <location>
        <position position="194"/>
    </location>
    <ligand>
        <name>substrate</name>
    </ligand>
</feature>
<keyword evidence="5 8" id="KW-0457">Lysine biosynthesis</keyword>
<keyword evidence="8" id="KW-0963">Cytoplasm</keyword>
<dbReference type="PROSITE" id="PS01326">
    <property type="entry name" value="DAP_EPIMERASE"/>
    <property type="match status" value="1"/>
</dbReference>
<comment type="subcellular location">
    <subcellularLocation>
        <location evidence="8">Cytoplasm</location>
    </subcellularLocation>
</comment>
<evidence type="ECO:0000313" key="10">
    <source>
        <dbReference type="EMBL" id="PRY21236.1"/>
    </source>
</evidence>
<dbReference type="EC" id="5.1.1.7" evidence="3 8"/>
<gene>
    <name evidence="8" type="primary">dapF</name>
    <name evidence="10" type="ORF">CLV78_110111</name>
</gene>
<keyword evidence="6 8" id="KW-0413">Isomerase</keyword>
<evidence type="ECO:0000256" key="6">
    <source>
        <dbReference type="ARBA" id="ARBA00023235"/>
    </source>
</evidence>
<dbReference type="Proteomes" id="UP000239480">
    <property type="component" value="Unassembled WGS sequence"/>
</dbReference>
<feature type="binding site" evidence="8">
    <location>
        <begin position="222"/>
        <end position="223"/>
    </location>
    <ligand>
        <name>substrate</name>
    </ligand>
</feature>
<feature type="binding site" evidence="8">
    <location>
        <position position="57"/>
    </location>
    <ligand>
        <name>substrate</name>
    </ligand>
</feature>
<dbReference type="NCBIfam" id="TIGR00652">
    <property type="entry name" value="DapF"/>
    <property type="match status" value="1"/>
</dbReference>
<dbReference type="Gene3D" id="3.10.310.10">
    <property type="entry name" value="Diaminopimelate Epimerase, Chain A, domain 1"/>
    <property type="match status" value="2"/>
</dbReference>
<feature type="binding site" evidence="8">
    <location>
        <position position="161"/>
    </location>
    <ligand>
        <name>substrate</name>
    </ligand>
</feature>
<comment type="catalytic activity">
    <reaction evidence="7 8">
        <text>(2S,6S)-2,6-diaminopimelate = meso-2,6-diaminopimelate</text>
        <dbReference type="Rhea" id="RHEA:15393"/>
        <dbReference type="ChEBI" id="CHEBI:57609"/>
        <dbReference type="ChEBI" id="CHEBI:57791"/>
        <dbReference type="EC" id="5.1.1.7"/>
    </reaction>
</comment>